<dbReference type="HAMAP" id="MF_01820">
    <property type="entry name" value="GTPase_RsgA"/>
    <property type="match status" value="1"/>
</dbReference>
<dbReference type="InterPro" id="IPR031944">
    <property type="entry name" value="RsgA_N"/>
</dbReference>
<comment type="function">
    <text evidence="10">One of several proteins that assist in the late maturation steps of the functional core of the 30S ribosomal subunit. Helps release RbfA from mature subunits. May play a role in the assembly of ribosomal proteins into the subunit. Circularly permuted GTPase that catalyzes slow GTP hydrolysis, GTPase activity is stimulated by the 30S ribosomal subunit.</text>
</comment>
<evidence type="ECO:0000256" key="8">
    <source>
        <dbReference type="ARBA" id="ARBA00022884"/>
    </source>
</evidence>
<dbReference type="PANTHER" id="PTHR32120:SF11">
    <property type="entry name" value="SMALL RIBOSOMAL SUBUNIT BIOGENESIS GTPASE RSGA 1, MITOCHONDRIAL-RELATED"/>
    <property type="match status" value="1"/>
</dbReference>
<accession>A0A239A5Z0</accession>
<dbReference type="GO" id="GO:0046872">
    <property type="term" value="F:metal ion binding"/>
    <property type="evidence" value="ECO:0007669"/>
    <property type="project" value="UniProtKB-KW"/>
</dbReference>
<dbReference type="SUPFAM" id="SSF52540">
    <property type="entry name" value="P-loop containing nucleoside triphosphate hydrolases"/>
    <property type="match status" value="1"/>
</dbReference>
<dbReference type="GO" id="GO:0019843">
    <property type="term" value="F:rRNA binding"/>
    <property type="evidence" value="ECO:0007669"/>
    <property type="project" value="UniProtKB-KW"/>
</dbReference>
<evidence type="ECO:0000256" key="1">
    <source>
        <dbReference type="ARBA" id="ARBA00022490"/>
    </source>
</evidence>
<dbReference type="GO" id="GO:0005525">
    <property type="term" value="F:GTP binding"/>
    <property type="evidence" value="ECO:0007669"/>
    <property type="project" value="UniProtKB-UniRule"/>
</dbReference>
<dbReference type="GO" id="GO:0003924">
    <property type="term" value="F:GTPase activity"/>
    <property type="evidence" value="ECO:0007669"/>
    <property type="project" value="UniProtKB-UniRule"/>
</dbReference>
<dbReference type="InterPro" id="IPR004881">
    <property type="entry name" value="Ribosome_biogen_GTPase_RsgA"/>
</dbReference>
<keyword evidence="2 10" id="KW-0690">Ribosome biogenesis</keyword>
<dbReference type="AlphaFoldDB" id="A0A239A5Z0"/>
<keyword evidence="4 10" id="KW-0699">rRNA-binding</keyword>
<evidence type="ECO:0000256" key="10">
    <source>
        <dbReference type="HAMAP-Rule" id="MF_01820"/>
    </source>
</evidence>
<evidence type="ECO:0000256" key="4">
    <source>
        <dbReference type="ARBA" id="ARBA00022730"/>
    </source>
</evidence>
<evidence type="ECO:0000256" key="9">
    <source>
        <dbReference type="ARBA" id="ARBA00023134"/>
    </source>
</evidence>
<dbReference type="GO" id="GO:0042274">
    <property type="term" value="P:ribosomal small subunit biogenesis"/>
    <property type="evidence" value="ECO:0007669"/>
    <property type="project" value="UniProtKB-UniRule"/>
</dbReference>
<sequence length="293" mass="33343">MIKGRLIKGIGGFYYVDAAGEIFECKARGIFRQMKVTPLVGDYVEISILDQENKKGVLEKILERKTELIRPTVANVDQAVIVFAVTQPEPNLLLLDRFLILAEKEELDIVICLNKTDLVEEDQHFKKILDIYHTTGYRILLTNYKNEDSIVQLKEVLTNKTNVFAGPSGVGKSTLLNKIHPGLKLETGVISKKTSRGKHTTRHAELISIGNNSWVVDTPGFSSLSIDFMEAEELPHFFPEFSPYLEECRFSSCRHIDEPKCGIKEALKTGSISEERYNNYLQFIEEIRSSRRF</sequence>
<evidence type="ECO:0000313" key="14">
    <source>
        <dbReference type="Proteomes" id="UP000198304"/>
    </source>
</evidence>
<dbReference type="Gene3D" id="1.10.40.50">
    <property type="entry name" value="Probable gtpase engc, domain 3"/>
    <property type="match status" value="1"/>
</dbReference>
<feature type="binding site" evidence="10">
    <location>
        <position position="253"/>
    </location>
    <ligand>
        <name>Zn(2+)</name>
        <dbReference type="ChEBI" id="CHEBI:29105"/>
    </ligand>
</feature>
<feature type="binding site" evidence="10">
    <location>
        <position position="248"/>
    </location>
    <ligand>
        <name>Zn(2+)</name>
        <dbReference type="ChEBI" id="CHEBI:29105"/>
    </ligand>
</feature>
<evidence type="ECO:0000256" key="3">
    <source>
        <dbReference type="ARBA" id="ARBA00022723"/>
    </source>
</evidence>
<comment type="similarity">
    <text evidence="10">Belongs to the TRAFAC class YlqF/YawG GTPase family. RsgA subfamily.</text>
</comment>
<dbReference type="NCBIfam" id="TIGR00157">
    <property type="entry name" value="ribosome small subunit-dependent GTPase A"/>
    <property type="match status" value="1"/>
</dbReference>
<keyword evidence="14" id="KW-1185">Reference proteome</keyword>
<dbReference type="EMBL" id="FZOJ01000001">
    <property type="protein sequence ID" value="SNR90721.1"/>
    <property type="molecule type" value="Genomic_DNA"/>
</dbReference>
<keyword evidence="5 10" id="KW-0547">Nucleotide-binding</keyword>
<dbReference type="CDD" id="cd01854">
    <property type="entry name" value="YjeQ_EngC"/>
    <property type="match status" value="1"/>
</dbReference>
<dbReference type="InterPro" id="IPR010914">
    <property type="entry name" value="RsgA_GTPase_dom"/>
</dbReference>
<dbReference type="Pfam" id="PF16745">
    <property type="entry name" value="RsgA_N"/>
    <property type="match status" value="1"/>
</dbReference>
<evidence type="ECO:0000259" key="11">
    <source>
        <dbReference type="PROSITE" id="PS50936"/>
    </source>
</evidence>
<dbReference type="InterPro" id="IPR030378">
    <property type="entry name" value="G_CP_dom"/>
</dbReference>
<feature type="binding site" evidence="10">
    <location>
        <begin position="166"/>
        <end position="174"/>
    </location>
    <ligand>
        <name>GTP</name>
        <dbReference type="ChEBI" id="CHEBI:37565"/>
    </ligand>
</feature>
<reference evidence="13 14" key="1">
    <citation type="submission" date="2017-06" db="EMBL/GenBank/DDBJ databases">
        <authorList>
            <person name="Kim H.J."/>
            <person name="Triplett B.A."/>
        </authorList>
    </citation>
    <scope>NUCLEOTIDE SEQUENCE [LARGE SCALE GENOMIC DNA]</scope>
    <source>
        <strain evidence="13 14">SCA</strain>
    </source>
</reference>
<dbReference type="Proteomes" id="UP000198304">
    <property type="component" value="Unassembled WGS sequence"/>
</dbReference>
<evidence type="ECO:0000259" key="12">
    <source>
        <dbReference type="PROSITE" id="PS51721"/>
    </source>
</evidence>
<feature type="domain" description="CP-type G" evidence="12">
    <location>
        <begin position="65"/>
        <end position="224"/>
    </location>
</feature>
<evidence type="ECO:0000256" key="6">
    <source>
        <dbReference type="ARBA" id="ARBA00022801"/>
    </source>
</evidence>
<dbReference type="GO" id="GO:0005737">
    <property type="term" value="C:cytoplasm"/>
    <property type="evidence" value="ECO:0007669"/>
    <property type="project" value="UniProtKB-SubCell"/>
</dbReference>
<proteinExistence type="inferred from homology"/>
<feature type="binding site" evidence="10">
    <location>
        <position position="255"/>
    </location>
    <ligand>
        <name>Zn(2+)</name>
        <dbReference type="ChEBI" id="CHEBI:29105"/>
    </ligand>
</feature>
<gene>
    <name evidence="10" type="primary">rsgA</name>
    <name evidence="13" type="ORF">SAMN05446037_1001345</name>
</gene>
<dbReference type="PANTHER" id="PTHR32120">
    <property type="entry name" value="SMALL RIBOSOMAL SUBUNIT BIOGENESIS GTPASE RSGA"/>
    <property type="match status" value="1"/>
</dbReference>
<keyword evidence="8 10" id="KW-0694">RNA-binding</keyword>
<dbReference type="PROSITE" id="PS51721">
    <property type="entry name" value="G_CP"/>
    <property type="match status" value="1"/>
</dbReference>
<keyword evidence="7 10" id="KW-0862">Zinc</keyword>
<dbReference type="EC" id="3.6.1.-" evidence="10"/>
<dbReference type="InterPro" id="IPR027417">
    <property type="entry name" value="P-loop_NTPase"/>
</dbReference>
<comment type="subunit">
    <text evidence="10">Monomer. Associates with 30S ribosomal subunit, binds 16S rRNA.</text>
</comment>
<evidence type="ECO:0000256" key="2">
    <source>
        <dbReference type="ARBA" id="ARBA00022517"/>
    </source>
</evidence>
<keyword evidence="3 10" id="KW-0479">Metal-binding</keyword>
<name>A0A239A5Z0_9FIRM</name>
<dbReference type="CDD" id="cd04466">
    <property type="entry name" value="S1_YloQ_GTPase"/>
    <property type="match status" value="1"/>
</dbReference>
<keyword evidence="9 10" id="KW-0342">GTP-binding</keyword>
<evidence type="ECO:0000256" key="5">
    <source>
        <dbReference type="ARBA" id="ARBA00022741"/>
    </source>
</evidence>
<feature type="binding site" evidence="10">
    <location>
        <position position="261"/>
    </location>
    <ligand>
        <name>Zn(2+)</name>
        <dbReference type="ChEBI" id="CHEBI:29105"/>
    </ligand>
</feature>
<evidence type="ECO:0000313" key="13">
    <source>
        <dbReference type="EMBL" id="SNR90721.1"/>
    </source>
</evidence>
<feature type="binding site" evidence="10">
    <location>
        <begin position="114"/>
        <end position="117"/>
    </location>
    <ligand>
        <name>GTP</name>
        <dbReference type="ChEBI" id="CHEBI:37565"/>
    </ligand>
</feature>
<dbReference type="Gene3D" id="3.40.50.300">
    <property type="entry name" value="P-loop containing nucleotide triphosphate hydrolases"/>
    <property type="match status" value="1"/>
</dbReference>
<dbReference type="PROSITE" id="PS50936">
    <property type="entry name" value="ENGC_GTPASE"/>
    <property type="match status" value="1"/>
</dbReference>
<comment type="cofactor">
    <cofactor evidence="10">
        <name>Zn(2+)</name>
        <dbReference type="ChEBI" id="CHEBI:29105"/>
    </cofactor>
    <text evidence="10">Binds 1 zinc ion per subunit.</text>
</comment>
<dbReference type="RefSeq" id="WP_176431132.1">
    <property type="nucleotide sequence ID" value="NZ_FZOJ01000001.1"/>
</dbReference>
<dbReference type="InterPro" id="IPR012340">
    <property type="entry name" value="NA-bd_OB-fold"/>
</dbReference>
<keyword evidence="6 10" id="KW-0378">Hydrolase</keyword>
<evidence type="ECO:0000256" key="7">
    <source>
        <dbReference type="ARBA" id="ARBA00022833"/>
    </source>
</evidence>
<dbReference type="Pfam" id="PF03193">
    <property type="entry name" value="RsgA_GTPase"/>
    <property type="match status" value="1"/>
</dbReference>
<feature type="domain" description="EngC GTPase" evidence="11">
    <location>
        <begin position="74"/>
        <end position="222"/>
    </location>
</feature>
<organism evidence="13 14">
    <name type="scientific">Anaerovirgula multivorans</name>
    <dbReference type="NCBI Taxonomy" id="312168"/>
    <lineage>
        <taxon>Bacteria</taxon>
        <taxon>Bacillati</taxon>
        <taxon>Bacillota</taxon>
        <taxon>Clostridia</taxon>
        <taxon>Peptostreptococcales</taxon>
        <taxon>Natronincolaceae</taxon>
        <taxon>Anaerovirgula</taxon>
    </lineage>
</organism>
<protein>
    <recommendedName>
        <fullName evidence="10">Small ribosomal subunit biogenesis GTPase RsgA</fullName>
        <ecNumber evidence="10">3.6.1.-</ecNumber>
    </recommendedName>
</protein>
<dbReference type="SUPFAM" id="SSF50249">
    <property type="entry name" value="Nucleic acid-binding proteins"/>
    <property type="match status" value="1"/>
</dbReference>
<comment type="subcellular location">
    <subcellularLocation>
        <location evidence="10">Cytoplasm</location>
    </subcellularLocation>
</comment>
<dbReference type="Gene3D" id="2.40.50.140">
    <property type="entry name" value="Nucleic acid-binding proteins"/>
    <property type="match status" value="1"/>
</dbReference>
<keyword evidence="1 10" id="KW-0963">Cytoplasm</keyword>